<reference evidence="2 3" key="1">
    <citation type="submission" date="2015-11" db="EMBL/GenBank/DDBJ databases">
        <title>Solirubrum puertoriconensis gen. nov. an environmental bacteria isolated in Puerto Rico.</title>
        <authorList>
            <person name="Cuebas-Irizarry M.F."/>
            <person name="Montalvo-Rodriguez R."/>
        </authorList>
    </citation>
    <scope>NUCLEOTIDE SEQUENCE [LARGE SCALE GENOMIC DNA]</scope>
    <source>
        <strain evidence="2 3">MC1A</strain>
    </source>
</reference>
<evidence type="ECO:0000313" key="2">
    <source>
        <dbReference type="EMBL" id="KUG09070.1"/>
    </source>
</evidence>
<accession>A0A9X0HN30</accession>
<evidence type="ECO:0000256" key="1">
    <source>
        <dbReference type="SAM" id="SignalP"/>
    </source>
</evidence>
<feature type="chain" id="PRO_5040816828" description="Conjugative transposon protein TraN" evidence="1">
    <location>
        <begin position="23"/>
        <end position="296"/>
    </location>
</feature>
<dbReference type="AlphaFoldDB" id="A0A9X0HN30"/>
<name>A0A9X0HN30_SOLP1</name>
<evidence type="ECO:0000313" key="3">
    <source>
        <dbReference type="Proteomes" id="UP000054223"/>
    </source>
</evidence>
<dbReference type="InterPro" id="IPR022298">
    <property type="entry name" value="Conjug_transposon_TraN"/>
</dbReference>
<dbReference type="NCBIfam" id="TIGR03780">
    <property type="entry name" value="Bac_Flav_CT_N"/>
    <property type="match status" value="1"/>
</dbReference>
<organism evidence="2 3">
    <name type="scientific">Solirubrum puertoriconensis</name>
    <dbReference type="NCBI Taxonomy" id="1751427"/>
    <lineage>
        <taxon>Bacteria</taxon>
        <taxon>Pseudomonadati</taxon>
        <taxon>Bacteroidota</taxon>
        <taxon>Cytophagia</taxon>
        <taxon>Cytophagales</taxon>
    </lineage>
</organism>
<dbReference type="Pfam" id="PF13595">
    <property type="entry name" value="DUF4138"/>
    <property type="match status" value="1"/>
</dbReference>
<proteinExistence type="predicted"/>
<dbReference type="RefSeq" id="WP_059068521.1">
    <property type="nucleotide sequence ID" value="NZ_LNAL01000005.1"/>
</dbReference>
<gene>
    <name evidence="2" type="ORF">ASU33_19810</name>
</gene>
<sequence>MTYRPLLSLLLLLAALARPALSQQPVLSFESRQAVAAYRLGVGQQKTTHLVFPYAVTYVDLGSRDIIAARAESATNIVKVKANRAGFPETNMTVLAADGKLYSFLVHYERNPRLLTLDLGAGAGPGAPRVQLRNQPATQPQLERAARLALARAPRGRGRTRQDIQLRAGELYTDGQSFFLPLHARNNSRVPFDVDFVRLYLQDRRRVRRTAEQQRSLQPYYVYNASQIQLPGGGKLSQVHVLRKFTFPPSQQLMVELFEKGGGRHVTLPLSHRRVLRARPVPAETPELASTAEGRL</sequence>
<evidence type="ECO:0008006" key="4">
    <source>
        <dbReference type="Google" id="ProtNLM"/>
    </source>
</evidence>
<protein>
    <recommendedName>
        <fullName evidence="4">Conjugative transposon protein TraN</fullName>
    </recommendedName>
</protein>
<keyword evidence="3" id="KW-1185">Reference proteome</keyword>
<feature type="signal peptide" evidence="1">
    <location>
        <begin position="1"/>
        <end position="22"/>
    </location>
</feature>
<dbReference type="EMBL" id="LNAL01000005">
    <property type="protein sequence ID" value="KUG09070.1"/>
    <property type="molecule type" value="Genomic_DNA"/>
</dbReference>
<dbReference type="OrthoDB" id="1038500at2"/>
<comment type="caution">
    <text evidence="2">The sequence shown here is derived from an EMBL/GenBank/DDBJ whole genome shotgun (WGS) entry which is preliminary data.</text>
</comment>
<keyword evidence="1" id="KW-0732">Signal</keyword>
<dbReference type="Proteomes" id="UP000054223">
    <property type="component" value="Unassembled WGS sequence"/>
</dbReference>